<comment type="similarity">
    <text evidence="1">Belongs to the heparin-binding growth factors family.</text>
</comment>
<protein>
    <recommendedName>
        <fullName evidence="4">Fibroblast growth factor 14</fullName>
    </recommendedName>
</protein>
<dbReference type="AlphaFoldDB" id="A0A7N4NJJ8"/>
<dbReference type="GeneTree" id="ENSGT00940000158058"/>
<evidence type="ECO:0000313" key="2">
    <source>
        <dbReference type="Ensembl" id="ENSSHAP00000024039.1"/>
    </source>
</evidence>
<proteinExistence type="inferred from homology"/>
<dbReference type="SUPFAM" id="SSF50353">
    <property type="entry name" value="Cytokine"/>
    <property type="match status" value="1"/>
</dbReference>
<dbReference type="InterPro" id="IPR002209">
    <property type="entry name" value="Fibroblast_GF_fam"/>
</dbReference>
<reference evidence="2" key="3">
    <citation type="submission" date="2025-09" db="UniProtKB">
        <authorList>
            <consortium name="Ensembl"/>
        </authorList>
    </citation>
    <scope>IDENTIFICATION</scope>
</reference>
<organism evidence="2 3">
    <name type="scientific">Sarcophilus harrisii</name>
    <name type="common">Tasmanian devil</name>
    <name type="synonym">Sarcophilus laniarius</name>
    <dbReference type="NCBI Taxonomy" id="9305"/>
    <lineage>
        <taxon>Eukaryota</taxon>
        <taxon>Metazoa</taxon>
        <taxon>Chordata</taxon>
        <taxon>Craniata</taxon>
        <taxon>Vertebrata</taxon>
        <taxon>Euteleostomi</taxon>
        <taxon>Mammalia</taxon>
        <taxon>Metatheria</taxon>
        <taxon>Dasyuromorphia</taxon>
        <taxon>Dasyuridae</taxon>
        <taxon>Sarcophilus</taxon>
    </lineage>
</organism>
<dbReference type="GO" id="GO:0008083">
    <property type="term" value="F:growth factor activity"/>
    <property type="evidence" value="ECO:0007669"/>
    <property type="project" value="InterPro"/>
</dbReference>
<keyword evidence="3" id="KW-1185">Reference proteome</keyword>
<name>A0A7N4NJJ8_SARHA</name>
<reference evidence="2 3" key="1">
    <citation type="journal article" date="2011" name="Proc. Natl. Acad. Sci. U.S.A.">
        <title>Genetic diversity and population structure of the endangered marsupial Sarcophilus harrisii (Tasmanian devil).</title>
        <authorList>
            <person name="Miller W."/>
            <person name="Hayes V.M."/>
            <person name="Ratan A."/>
            <person name="Petersen D.C."/>
            <person name="Wittekindt N.E."/>
            <person name="Miller J."/>
            <person name="Walenz B."/>
            <person name="Knight J."/>
            <person name="Qi J."/>
            <person name="Zhao F."/>
            <person name="Wang Q."/>
            <person name="Bedoya-Reina O.C."/>
            <person name="Katiyar N."/>
            <person name="Tomsho L.P."/>
            <person name="Kasson L.M."/>
            <person name="Hardie R.A."/>
            <person name="Woodbridge P."/>
            <person name="Tindall E.A."/>
            <person name="Bertelsen M.F."/>
            <person name="Dixon D."/>
            <person name="Pyecroft S."/>
            <person name="Helgen K.M."/>
            <person name="Lesk A.M."/>
            <person name="Pringle T.H."/>
            <person name="Patterson N."/>
            <person name="Zhang Y."/>
            <person name="Kreiss A."/>
            <person name="Woods G.M."/>
            <person name="Jones M.E."/>
            <person name="Schuster S.C."/>
        </authorList>
    </citation>
    <scope>NUCLEOTIDE SEQUENCE [LARGE SCALE GENOMIC DNA]</scope>
</reference>
<dbReference type="InParanoid" id="A0A7N4NJJ8"/>
<dbReference type="Ensembl" id="ENSSHAT00000051320.1">
    <property type="protein sequence ID" value="ENSSHAP00000024039.1"/>
    <property type="gene ID" value="ENSSHAG00000023543.1"/>
</dbReference>
<dbReference type="Gene3D" id="2.80.10.50">
    <property type="match status" value="1"/>
</dbReference>
<accession>A0A7N4NJJ8</accession>
<evidence type="ECO:0000313" key="3">
    <source>
        <dbReference type="Proteomes" id="UP000007648"/>
    </source>
</evidence>
<evidence type="ECO:0000256" key="1">
    <source>
        <dbReference type="ARBA" id="ARBA00007936"/>
    </source>
</evidence>
<dbReference type="InterPro" id="IPR008996">
    <property type="entry name" value="IL1/FGF"/>
</dbReference>
<dbReference type="Proteomes" id="UP000007648">
    <property type="component" value="Unassembled WGS sequence"/>
</dbReference>
<sequence length="126" mass="13946">MAAMVALASSLIRQKREVPDPGTSRQVSAQWRVCPRGTKSLCQKQILILLSKVRLCVGRRARLDRAPEPQLKGIITKLFCRQGFYLWANPDGSINGTQEDTSSFTQFKLIAVGLQSPSRPKLGPLP</sequence>
<reference evidence="2" key="2">
    <citation type="submission" date="2025-08" db="UniProtKB">
        <authorList>
            <consortium name="Ensembl"/>
        </authorList>
    </citation>
    <scope>IDENTIFICATION</scope>
</reference>
<evidence type="ECO:0008006" key="4">
    <source>
        <dbReference type="Google" id="ProtNLM"/>
    </source>
</evidence>
<dbReference type="Pfam" id="PF00167">
    <property type="entry name" value="FGF"/>
    <property type="match status" value="1"/>
</dbReference>